<sequence>MAVKTHVFNGRRYEIDMPGRIDGCVDQYQLNKRVMLITTEPHTKEELEACVHESLHAENWAATEKVIERTGREIADFLWRLGYRRTKK</sequence>
<reference evidence="1" key="1">
    <citation type="journal article" date="2015" name="Nature">
        <title>Complex archaea that bridge the gap between prokaryotes and eukaryotes.</title>
        <authorList>
            <person name="Spang A."/>
            <person name="Saw J.H."/>
            <person name="Jorgensen S.L."/>
            <person name="Zaremba-Niedzwiedzka K."/>
            <person name="Martijn J."/>
            <person name="Lind A.E."/>
            <person name="van Eijk R."/>
            <person name="Schleper C."/>
            <person name="Guy L."/>
            <person name="Ettema T.J."/>
        </authorList>
    </citation>
    <scope>NUCLEOTIDE SEQUENCE</scope>
</reference>
<name>A0A0F9KHH1_9ZZZZ</name>
<accession>A0A0F9KHH1</accession>
<gene>
    <name evidence="1" type="ORF">LCGC14_1633730</name>
</gene>
<dbReference type="AlphaFoldDB" id="A0A0F9KHH1"/>
<proteinExistence type="predicted"/>
<protein>
    <submittedName>
        <fullName evidence="1">Uncharacterized protein</fullName>
    </submittedName>
</protein>
<evidence type="ECO:0000313" key="1">
    <source>
        <dbReference type="EMBL" id="KKM21603.1"/>
    </source>
</evidence>
<dbReference type="EMBL" id="LAZR01013515">
    <property type="protein sequence ID" value="KKM21603.1"/>
    <property type="molecule type" value="Genomic_DNA"/>
</dbReference>
<comment type="caution">
    <text evidence="1">The sequence shown here is derived from an EMBL/GenBank/DDBJ whole genome shotgun (WGS) entry which is preliminary data.</text>
</comment>
<organism evidence="1">
    <name type="scientific">marine sediment metagenome</name>
    <dbReference type="NCBI Taxonomy" id="412755"/>
    <lineage>
        <taxon>unclassified sequences</taxon>
        <taxon>metagenomes</taxon>
        <taxon>ecological metagenomes</taxon>
    </lineage>
</organism>